<reference evidence="5" key="1">
    <citation type="submission" date="2020-08" db="EMBL/GenBank/DDBJ databases">
        <title>Genome public.</title>
        <authorList>
            <person name="Liu C."/>
            <person name="Sun Q."/>
        </authorList>
    </citation>
    <scope>NUCLEOTIDE SEQUENCE</scope>
    <source>
        <strain evidence="5">NSJ-32</strain>
    </source>
</reference>
<dbReference type="PROSITE" id="PS52004">
    <property type="entry name" value="KS3_2"/>
    <property type="match status" value="1"/>
</dbReference>
<protein>
    <recommendedName>
        <fullName evidence="4">Ketosynthase family 3 (KS3) domain-containing protein</fullName>
    </recommendedName>
</protein>
<evidence type="ECO:0000313" key="6">
    <source>
        <dbReference type="Proteomes" id="UP000657006"/>
    </source>
</evidence>
<keyword evidence="2 3" id="KW-0808">Transferase</keyword>
<evidence type="ECO:0000256" key="3">
    <source>
        <dbReference type="RuleBase" id="RU003694"/>
    </source>
</evidence>
<proteinExistence type="inferred from homology"/>
<dbReference type="Pfam" id="PF00109">
    <property type="entry name" value="ketoacyl-synt"/>
    <property type="match status" value="1"/>
</dbReference>
<name>A0A926DS13_9FIRM</name>
<dbReference type="Gene3D" id="3.40.47.10">
    <property type="match status" value="2"/>
</dbReference>
<dbReference type="InterPro" id="IPR014030">
    <property type="entry name" value="Ketoacyl_synth_N"/>
</dbReference>
<evidence type="ECO:0000313" key="5">
    <source>
        <dbReference type="EMBL" id="MBC8542737.1"/>
    </source>
</evidence>
<dbReference type="AlphaFoldDB" id="A0A926DS13"/>
<dbReference type="EMBL" id="JACRSQ010000004">
    <property type="protein sequence ID" value="MBC8542737.1"/>
    <property type="molecule type" value="Genomic_DNA"/>
</dbReference>
<dbReference type="GO" id="GO:0004315">
    <property type="term" value="F:3-oxoacyl-[acyl-carrier-protein] synthase activity"/>
    <property type="evidence" value="ECO:0007669"/>
    <property type="project" value="TreeGrafter"/>
</dbReference>
<sequence>MLEHRIKITGIGVMTPIAQTPDEFWRKLVEGAERVHLSGTTARPALSAETFRTYCERAIRACIQDAGLDCSKKGCILVGTGMGIADTAMLDENPPATFLSSIEEVVKQAAPYEVEVRVIANACCAGAQAIAYATDLLRMNQYDYVIAGGIEIFSYLIYCGFARLFALDKEGCRPFDRNRKGISVGEGAAFFALEKGATQKDYGSILGYAATHDAYHVTAPDPTGQYARTAIEKLLSRLRLQPRDIQGIIAHGTGTKSNDQVEAKVLYEIFKDQPGVTAPKCVFGHTGGASGAFSLLTAILALQHQCLPPIHHHKVADPQIHVQLVTKRAKDQAMERVLVNCFAFGGTNIAMICEKRPSREGRGKPYIRRHTSVSSDRFQGEFFTRFGGRLMDDLTKKVLLTMDDLFGSDYGCINGDRTGLVLSSNKGPYTAICQTADIVRRWGYKRINPSAFPYTMFSTALAQAAMHVNIHGPACCFLDSSHRGYHAIEYSFVQIESGHCDAMIEVYVDADGWTEGSYITI</sequence>
<feature type="domain" description="Ketosynthase family 3 (KS3)" evidence="4">
    <location>
        <begin position="3"/>
        <end position="355"/>
    </location>
</feature>
<dbReference type="PANTHER" id="PTHR11712">
    <property type="entry name" value="POLYKETIDE SYNTHASE-RELATED"/>
    <property type="match status" value="1"/>
</dbReference>
<dbReference type="SUPFAM" id="SSF53901">
    <property type="entry name" value="Thiolase-like"/>
    <property type="match status" value="2"/>
</dbReference>
<evidence type="ECO:0000256" key="1">
    <source>
        <dbReference type="ARBA" id="ARBA00008467"/>
    </source>
</evidence>
<dbReference type="PANTHER" id="PTHR11712:SF347">
    <property type="entry name" value="BETA KETOACYL-ACYL CARRIER PROTEIN SYNTHASE"/>
    <property type="match status" value="1"/>
</dbReference>
<dbReference type="Pfam" id="PF02801">
    <property type="entry name" value="Ketoacyl-synt_C"/>
    <property type="match status" value="1"/>
</dbReference>
<dbReference type="InterPro" id="IPR000794">
    <property type="entry name" value="Beta-ketoacyl_synthase"/>
</dbReference>
<comment type="similarity">
    <text evidence="1 3">Belongs to the thiolase-like superfamily. Beta-ketoacyl-ACP synthases family.</text>
</comment>
<gene>
    <name evidence="5" type="ORF">H8730_04145</name>
</gene>
<comment type="caution">
    <text evidence="5">The sequence shown here is derived from an EMBL/GenBank/DDBJ whole genome shotgun (WGS) entry which is preliminary data.</text>
</comment>
<accession>A0A926DS13</accession>
<dbReference type="RefSeq" id="WP_177719298.1">
    <property type="nucleotide sequence ID" value="NZ_JACRSQ010000004.1"/>
</dbReference>
<evidence type="ECO:0000256" key="2">
    <source>
        <dbReference type="ARBA" id="ARBA00022679"/>
    </source>
</evidence>
<dbReference type="InterPro" id="IPR014031">
    <property type="entry name" value="Ketoacyl_synth_C"/>
</dbReference>
<keyword evidence="6" id="KW-1185">Reference proteome</keyword>
<dbReference type="InterPro" id="IPR020841">
    <property type="entry name" value="PKS_Beta-ketoAc_synthase_dom"/>
</dbReference>
<evidence type="ECO:0000259" key="4">
    <source>
        <dbReference type="PROSITE" id="PS52004"/>
    </source>
</evidence>
<dbReference type="Proteomes" id="UP000657006">
    <property type="component" value="Unassembled WGS sequence"/>
</dbReference>
<dbReference type="InterPro" id="IPR016039">
    <property type="entry name" value="Thiolase-like"/>
</dbReference>
<dbReference type="GO" id="GO:0005829">
    <property type="term" value="C:cytosol"/>
    <property type="evidence" value="ECO:0007669"/>
    <property type="project" value="TreeGrafter"/>
</dbReference>
<dbReference type="GO" id="GO:0006633">
    <property type="term" value="P:fatty acid biosynthetic process"/>
    <property type="evidence" value="ECO:0007669"/>
    <property type="project" value="TreeGrafter"/>
</dbReference>
<organism evidence="5 6">
    <name type="scientific">Bianquea renquensis</name>
    <dbReference type="NCBI Taxonomy" id="2763661"/>
    <lineage>
        <taxon>Bacteria</taxon>
        <taxon>Bacillati</taxon>
        <taxon>Bacillota</taxon>
        <taxon>Clostridia</taxon>
        <taxon>Eubacteriales</taxon>
        <taxon>Bianqueaceae</taxon>
        <taxon>Bianquea</taxon>
    </lineage>
</organism>
<dbReference type="SMART" id="SM00825">
    <property type="entry name" value="PKS_KS"/>
    <property type="match status" value="1"/>
</dbReference>